<sequence>MSDNQMTVYGNLGTPVELRESGSFAWAMFRVGSTPRFYDRQQGGWRDLPTVWITVKAARTLAQNAAASLQLGDPVVVLGRLRTHAWKDKESGEEHRRDILEATAVCHDLNRGTTTFRRNEPAPTAEAPSQEGEAVAAFESTHAVPDQRPEPVAV</sequence>
<dbReference type="EMBL" id="VDFQ02000007">
    <property type="protein sequence ID" value="KAA1418117.1"/>
    <property type="molecule type" value="Genomic_DNA"/>
</dbReference>
<evidence type="ECO:0000256" key="2">
    <source>
        <dbReference type="PIRNR" id="PIRNR002070"/>
    </source>
</evidence>
<gene>
    <name evidence="4" type="ORF">FE697_019910</name>
</gene>
<evidence type="ECO:0000313" key="5">
    <source>
        <dbReference type="Proteomes" id="UP000307768"/>
    </source>
</evidence>
<reference evidence="4 5" key="1">
    <citation type="submission" date="2019-09" db="EMBL/GenBank/DDBJ databases">
        <title>Mumia zhuanghuii sp. nov. isolated from the intestinal contents of plateau pika (Ochotona curzoniae) in the Qinghai-Tibet plateau of China.</title>
        <authorList>
            <person name="Tian Z."/>
        </authorList>
    </citation>
    <scope>NUCLEOTIDE SEQUENCE [LARGE SCALE GENOMIC DNA]</scope>
    <source>
        <strain evidence="5">350</strain>
    </source>
</reference>
<name>A0A5Q6RJF5_9ACTN</name>
<comment type="caution">
    <text evidence="4">The sequence shown here is derived from an EMBL/GenBank/DDBJ whole genome shotgun (WGS) entry which is preliminary data.</text>
</comment>
<dbReference type="PIRSF" id="PIRSF002070">
    <property type="entry name" value="SSB"/>
    <property type="match status" value="1"/>
</dbReference>
<dbReference type="InterPro" id="IPR012340">
    <property type="entry name" value="NA-bd_OB-fold"/>
</dbReference>
<evidence type="ECO:0000313" key="4">
    <source>
        <dbReference type="EMBL" id="KAA1418117.1"/>
    </source>
</evidence>
<dbReference type="PROSITE" id="PS50935">
    <property type="entry name" value="SSB"/>
    <property type="match status" value="1"/>
</dbReference>
<feature type="region of interest" description="Disordered" evidence="3">
    <location>
        <begin position="113"/>
        <end position="154"/>
    </location>
</feature>
<dbReference type="OrthoDB" id="4427276at2"/>
<organism evidence="4 5">
    <name type="scientific">Mumia zhuanghuii</name>
    <dbReference type="NCBI Taxonomy" id="2585211"/>
    <lineage>
        <taxon>Bacteria</taxon>
        <taxon>Bacillati</taxon>
        <taxon>Actinomycetota</taxon>
        <taxon>Actinomycetes</taxon>
        <taxon>Propionibacteriales</taxon>
        <taxon>Nocardioidaceae</taxon>
        <taxon>Mumia</taxon>
    </lineage>
</organism>
<dbReference type="InterPro" id="IPR000424">
    <property type="entry name" value="Primosome_PriB/ssb"/>
</dbReference>
<dbReference type="SUPFAM" id="SSF50249">
    <property type="entry name" value="Nucleic acid-binding proteins"/>
    <property type="match status" value="1"/>
</dbReference>
<dbReference type="AlphaFoldDB" id="A0A5Q6RJF5"/>
<proteinExistence type="predicted"/>
<dbReference type="Proteomes" id="UP000307768">
    <property type="component" value="Unassembled WGS sequence"/>
</dbReference>
<dbReference type="Gene3D" id="2.40.50.140">
    <property type="entry name" value="Nucleic acid-binding proteins"/>
    <property type="match status" value="1"/>
</dbReference>
<dbReference type="GO" id="GO:0003697">
    <property type="term" value="F:single-stranded DNA binding"/>
    <property type="evidence" value="ECO:0007669"/>
    <property type="project" value="InterPro"/>
</dbReference>
<protein>
    <recommendedName>
        <fullName evidence="2">Single-stranded DNA-binding protein</fullName>
    </recommendedName>
</protein>
<dbReference type="CDD" id="cd04496">
    <property type="entry name" value="SSB_OBF"/>
    <property type="match status" value="1"/>
</dbReference>
<dbReference type="Pfam" id="PF00436">
    <property type="entry name" value="SSB"/>
    <property type="match status" value="1"/>
</dbReference>
<dbReference type="GO" id="GO:0006260">
    <property type="term" value="P:DNA replication"/>
    <property type="evidence" value="ECO:0007669"/>
    <property type="project" value="InterPro"/>
</dbReference>
<dbReference type="InterPro" id="IPR011344">
    <property type="entry name" value="ssDNA-bd"/>
</dbReference>
<evidence type="ECO:0000256" key="3">
    <source>
        <dbReference type="SAM" id="MobiDB-lite"/>
    </source>
</evidence>
<evidence type="ECO:0000256" key="1">
    <source>
        <dbReference type="ARBA" id="ARBA00023125"/>
    </source>
</evidence>
<accession>A0A5Q6RJF5</accession>
<keyword evidence="1 2" id="KW-0238">DNA-binding</keyword>
<dbReference type="RefSeq" id="WP_149771406.1">
    <property type="nucleotide sequence ID" value="NZ_VDFQ02000007.1"/>
</dbReference>
<feature type="compositionally biased region" description="Basic and acidic residues" evidence="3">
    <location>
        <begin position="145"/>
        <end position="154"/>
    </location>
</feature>